<dbReference type="Gene3D" id="2.40.50.100">
    <property type="match status" value="1"/>
</dbReference>
<dbReference type="RefSeq" id="WP_068705687.1">
    <property type="nucleotide sequence ID" value="NZ_BDCR01000004.1"/>
</dbReference>
<dbReference type="SUPFAM" id="SSF111369">
    <property type="entry name" value="HlyD-like secretion proteins"/>
    <property type="match status" value="1"/>
</dbReference>
<dbReference type="AlphaFoldDB" id="A0A161LSZ3"/>
<feature type="domain" description="CzcB-like barrel-sandwich hybrid" evidence="3">
    <location>
        <begin position="81"/>
        <end position="226"/>
    </location>
</feature>
<dbReference type="InterPro" id="IPR006143">
    <property type="entry name" value="RND_pump_MFP"/>
</dbReference>
<proteinExistence type="inferred from homology"/>
<dbReference type="Proteomes" id="UP000076586">
    <property type="component" value="Unassembled WGS sequence"/>
</dbReference>
<name>A0A161LSZ3_9BACT</name>
<keyword evidence="2" id="KW-0813">Transport</keyword>
<comment type="similarity">
    <text evidence="1">Belongs to the membrane fusion protein (MFP) (TC 8.A.1) family.</text>
</comment>
<dbReference type="GO" id="GO:0015679">
    <property type="term" value="P:plasma membrane copper ion transport"/>
    <property type="evidence" value="ECO:0007669"/>
    <property type="project" value="TreeGrafter"/>
</dbReference>
<dbReference type="OrthoDB" id="9814657at2"/>
<dbReference type="PANTHER" id="PTHR30097:SF4">
    <property type="entry name" value="SLR6042 PROTEIN"/>
    <property type="match status" value="1"/>
</dbReference>
<dbReference type="Pfam" id="PF25973">
    <property type="entry name" value="BSH_CzcB"/>
    <property type="match status" value="1"/>
</dbReference>
<dbReference type="GO" id="GO:0016020">
    <property type="term" value="C:membrane"/>
    <property type="evidence" value="ECO:0007669"/>
    <property type="project" value="InterPro"/>
</dbReference>
<gene>
    <name evidence="4" type="ORF">PJIAN_4533</name>
</gene>
<dbReference type="InterPro" id="IPR051909">
    <property type="entry name" value="MFP_Cation_Efflux"/>
</dbReference>
<dbReference type="PANTHER" id="PTHR30097">
    <property type="entry name" value="CATION EFFLUX SYSTEM PROTEIN CUSB"/>
    <property type="match status" value="1"/>
</dbReference>
<dbReference type="GO" id="GO:0060003">
    <property type="term" value="P:copper ion export"/>
    <property type="evidence" value="ECO:0007669"/>
    <property type="project" value="TreeGrafter"/>
</dbReference>
<dbReference type="GO" id="GO:0022857">
    <property type="term" value="F:transmembrane transporter activity"/>
    <property type="evidence" value="ECO:0007669"/>
    <property type="project" value="InterPro"/>
</dbReference>
<evidence type="ECO:0000256" key="2">
    <source>
        <dbReference type="ARBA" id="ARBA00022448"/>
    </source>
</evidence>
<sequence>MQRHKFLLVTVIYSFALLISSCSEGKKEANAKKAENLPEDIVEMRDDQIKLAGIETGLIEERSMSGTLKVSGTITASPQDMASVSMPMGGFVKSTSLLPGSSVRKGQVLAVIENPEFIDIQQSYLEVKSKLEYTEAEYKRQSELYKNDVASKKNIQLATSEFKALKAQQRALEQKLLLIGINPSRLSDERISRSVALTSPISGYVKTVNVSIGKSVAATDVLFEIVNTGHLLLELTLFEKDADKVKVGETIHFYINNETEQHDAKVYQTSKTVGSDRSLKVYASIQGECKNVLPGMYANALVKATGSKVTAVPSEAVVSFDDKDYIFLFDRNKTENGRAFCEYRMVQVHKGVSDGGYTEIVLPKQFDPAKAKVVTKGAYNLLAAKKNAGEMSC</sequence>
<protein>
    <submittedName>
        <fullName evidence="4">Membrane fusion protein, cobalt-zinc-cadmium efflux system</fullName>
    </submittedName>
</protein>
<dbReference type="PROSITE" id="PS51257">
    <property type="entry name" value="PROKAR_LIPOPROTEIN"/>
    <property type="match status" value="1"/>
</dbReference>
<evidence type="ECO:0000313" key="5">
    <source>
        <dbReference type="Proteomes" id="UP000076586"/>
    </source>
</evidence>
<evidence type="ECO:0000313" key="4">
    <source>
        <dbReference type="EMBL" id="GAT63990.1"/>
    </source>
</evidence>
<dbReference type="EMBL" id="BDCR01000004">
    <property type="protein sequence ID" value="GAT63990.1"/>
    <property type="molecule type" value="Genomic_DNA"/>
</dbReference>
<comment type="caution">
    <text evidence="4">The sequence shown here is derived from an EMBL/GenBank/DDBJ whole genome shotgun (WGS) entry which is preliminary data.</text>
</comment>
<accession>A0A161LSZ3</accession>
<dbReference type="InterPro" id="IPR058647">
    <property type="entry name" value="BSH_CzcB-like"/>
</dbReference>
<reference evidence="5" key="2">
    <citation type="journal article" date="2017" name="Genome Announc.">
        <title>Draft genome sequence of Paludibacter jiangxiensis NM7(T), a propionate-producing fermentative bacterium.</title>
        <authorList>
            <person name="Qiu Y.-L."/>
            <person name="Tourlousse D.M."/>
            <person name="Matsuura N."/>
            <person name="Ohashi A."/>
            <person name="Sekiguchi Y."/>
        </authorList>
    </citation>
    <scope>NUCLEOTIDE SEQUENCE [LARGE SCALE GENOMIC DNA]</scope>
    <source>
        <strain evidence="5">NM7</strain>
    </source>
</reference>
<dbReference type="GO" id="GO:0030313">
    <property type="term" value="C:cell envelope"/>
    <property type="evidence" value="ECO:0007669"/>
    <property type="project" value="TreeGrafter"/>
</dbReference>
<keyword evidence="5" id="KW-1185">Reference proteome</keyword>
<dbReference type="Gene3D" id="2.40.30.170">
    <property type="match status" value="1"/>
</dbReference>
<reference evidence="5" key="1">
    <citation type="submission" date="2016-04" db="EMBL/GenBank/DDBJ databases">
        <title>Draft genome sequence of Paludibacter jiangxiensis strain NM7.</title>
        <authorList>
            <person name="Qiu Y."/>
            <person name="Matsuura N."/>
            <person name="Ohashi A."/>
            <person name="Tourlousse M.D."/>
            <person name="Sekiguchi Y."/>
        </authorList>
    </citation>
    <scope>NUCLEOTIDE SEQUENCE [LARGE SCALE GENOMIC DNA]</scope>
    <source>
        <strain evidence="5">NM7</strain>
    </source>
</reference>
<dbReference type="NCBIfam" id="TIGR01730">
    <property type="entry name" value="RND_mfp"/>
    <property type="match status" value="1"/>
</dbReference>
<dbReference type="Gene3D" id="1.10.287.470">
    <property type="entry name" value="Helix hairpin bin"/>
    <property type="match status" value="1"/>
</dbReference>
<dbReference type="Gene3D" id="2.40.420.20">
    <property type="match status" value="1"/>
</dbReference>
<evidence type="ECO:0000259" key="3">
    <source>
        <dbReference type="Pfam" id="PF25973"/>
    </source>
</evidence>
<dbReference type="STRING" id="681398.PJIAN_4533"/>
<evidence type="ECO:0000256" key="1">
    <source>
        <dbReference type="ARBA" id="ARBA00009477"/>
    </source>
</evidence>
<organism evidence="4 5">
    <name type="scientific">Paludibacter jiangxiensis</name>
    <dbReference type="NCBI Taxonomy" id="681398"/>
    <lineage>
        <taxon>Bacteria</taxon>
        <taxon>Pseudomonadati</taxon>
        <taxon>Bacteroidota</taxon>
        <taxon>Bacteroidia</taxon>
        <taxon>Bacteroidales</taxon>
        <taxon>Paludibacteraceae</taxon>
        <taxon>Paludibacter</taxon>
    </lineage>
</organism>